<dbReference type="HAMAP" id="MF_01940">
    <property type="entry name" value="RNA_CPDase"/>
    <property type="match status" value="1"/>
</dbReference>
<dbReference type="SUPFAM" id="SSF55144">
    <property type="entry name" value="LigT-like"/>
    <property type="match status" value="1"/>
</dbReference>
<comment type="function">
    <text evidence="2">Hydrolyzes RNA 2',3'-cyclic phosphodiester to an RNA 2'-phosphomonoester.</text>
</comment>
<dbReference type="PANTHER" id="PTHR35561:SF1">
    <property type="entry name" value="RNA 2',3'-CYCLIC PHOSPHODIESTERASE"/>
    <property type="match status" value="1"/>
</dbReference>
<feature type="short sequence motif" description="HXTX 1" evidence="2">
    <location>
        <begin position="20"/>
        <end position="23"/>
    </location>
</feature>
<dbReference type="Proteomes" id="UP000469440">
    <property type="component" value="Unassembled WGS sequence"/>
</dbReference>
<keyword evidence="4" id="KW-1185">Reference proteome</keyword>
<dbReference type="PANTHER" id="PTHR35561">
    <property type="entry name" value="RNA 2',3'-CYCLIC PHOSPHODIESTERASE"/>
    <property type="match status" value="1"/>
</dbReference>
<feature type="short sequence motif" description="HXTX 2" evidence="2">
    <location>
        <begin position="104"/>
        <end position="107"/>
    </location>
</feature>
<keyword evidence="1 2" id="KW-0378">Hydrolase</keyword>
<name>A0A6N8HVA6_9FIRM</name>
<dbReference type="InterPro" id="IPR004175">
    <property type="entry name" value="RNA_CPDase"/>
</dbReference>
<dbReference type="EC" id="3.1.4.58" evidence="2"/>
<sequence>MRRLRLCCESGRFVQAENLHLTIAFLGEIPPEKLGEVRGAMDSVGAAPFFLHVGGFGYYFRREDGNIFWAGVERSEHLTGLYRQLYEQLQNRGFRLEKRAFRPHLTLARQAVLKKDYDHGAFVVPAKKMRVEKITLYQSERPGGILKYTPVYEKTLREEAMI</sequence>
<dbReference type="AlphaFoldDB" id="A0A6N8HVA6"/>
<proteinExistence type="inferred from homology"/>
<dbReference type="NCBIfam" id="TIGR02258">
    <property type="entry name" value="2_5_ligase"/>
    <property type="match status" value="1"/>
</dbReference>
<dbReference type="GO" id="GO:0004113">
    <property type="term" value="F:2',3'-cyclic-nucleotide 3'-phosphodiesterase activity"/>
    <property type="evidence" value="ECO:0007669"/>
    <property type="project" value="InterPro"/>
</dbReference>
<feature type="active site" description="Proton acceptor" evidence="2">
    <location>
        <position position="104"/>
    </location>
</feature>
<accession>A0A6N8HVA6</accession>
<comment type="similarity">
    <text evidence="2">Belongs to the 2H phosphoesterase superfamily. ThpR family.</text>
</comment>
<evidence type="ECO:0000256" key="1">
    <source>
        <dbReference type="ARBA" id="ARBA00022801"/>
    </source>
</evidence>
<evidence type="ECO:0000256" key="2">
    <source>
        <dbReference type="HAMAP-Rule" id="MF_01940"/>
    </source>
</evidence>
<dbReference type="Pfam" id="PF13563">
    <property type="entry name" value="2_5_RNA_ligase2"/>
    <property type="match status" value="1"/>
</dbReference>
<protein>
    <recommendedName>
        <fullName evidence="2">RNA 2',3'-cyclic phosphodiesterase</fullName>
        <shortName evidence="2">RNA 2',3'-CPDase</shortName>
        <ecNumber evidence="2">3.1.4.58</ecNumber>
    </recommendedName>
</protein>
<dbReference type="Gene3D" id="3.90.1140.10">
    <property type="entry name" value="Cyclic phosphodiesterase"/>
    <property type="match status" value="1"/>
</dbReference>
<dbReference type="GO" id="GO:0008664">
    <property type="term" value="F:RNA 2',3'-cyclic 3'-phosphodiesterase activity"/>
    <property type="evidence" value="ECO:0007669"/>
    <property type="project" value="UniProtKB-EC"/>
</dbReference>
<dbReference type="InterPro" id="IPR009097">
    <property type="entry name" value="Cyclic_Pdiesterase"/>
</dbReference>
<evidence type="ECO:0000313" key="4">
    <source>
        <dbReference type="Proteomes" id="UP000469440"/>
    </source>
</evidence>
<comment type="catalytic activity">
    <reaction evidence="2">
        <text>a 3'-end 2',3'-cyclophospho-ribonucleotide-RNA + H2O = a 3'-end 2'-phospho-ribonucleotide-RNA + H(+)</text>
        <dbReference type="Rhea" id="RHEA:11828"/>
        <dbReference type="Rhea" id="RHEA-COMP:10464"/>
        <dbReference type="Rhea" id="RHEA-COMP:17353"/>
        <dbReference type="ChEBI" id="CHEBI:15377"/>
        <dbReference type="ChEBI" id="CHEBI:15378"/>
        <dbReference type="ChEBI" id="CHEBI:83064"/>
        <dbReference type="ChEBI" id="CHEBI:173113"/>
        <dbReference type="EC" id="3.1.4.58"/>
    </reaction>
</comment>
<organism evidence="3 4">
    <name type="scientific">Caproicibacter fermentans</name>
    <dbReference type="NCBI Taxonomy" id="2576756"/>
    <lineage>
        <taxon>Bacteria</taxon>
        <taxon>Bacillati</taxon>
        <taxon>Bacillota</taxon>
        <taxon>Clostridia</taxon>
        <taxon>Eubacteriales</taxon>
        <taxon>Acutalibacteraceae</taxon>
        <taxon>Caproicibacter</taxon>
    </lineage>
</organism>
<dbReference type="EMBL" id="VWXL01000014">
    <property type="protein sequence ID" value="MVB09706.1"/>
    <property type="molecule type" value="Genomic_DNA"/>
</dbReference>
<feature type="active site" description="Proton donor" evidence="2">
    <location>
        <position position="20"/>
    </location>
</feature>
<reference evidence="3 4" key="1">
    <citation type="submission" date="2019-09" db="EMBL/GenBank/DDBJ databases">
        <title>Genome sequence of Clostridium sp. EA1.</title>
        <authorList>
            <person name="Poehlein A."/>
            <person name="Bengelsdorf F.R."/>
            <person name="Daniel R."/>
        </authorList>
    </citation>
    <scope>NUCLEOTIDE SEQUENCE [LARGE SCALE GENOMIC DNA]</scope>
    <source>
        <strain evidence="3 4">EA1</strain>
    </source>
</reference>
<gene>
    <name evidence="3" type="primary">thpR</name>
    <name evidence="3" type="ORF">CAFE_03710</name>
</gene>
<comment type="caution">
    <text evidence="3">The sequence shown here is derived from an EMBL/GenBank/DDBJ whole genome shotgun (WGS) entry which is preliminary data.</text>
</comment>
<evidence type="ECO:0000313" key="3">
    <source>
        <dbReference type="EMBL" id="MVB09706.1"/>
    </source>
</evidence>